<dbReference type="EMBL" id="NEDP02002776">
    <property type="protein sequence ID" value="OWF50056.1"/>
    <property type="molecule type" value="Genomic_DNA"/>
</dbReference>
<dbReference type="Proteomes" id="UP000242188">
    <property type="component" value="Unassembled WGS sequence"/>
</dbReference>
<dbReference type="PANTHER" id="PTHR11829:SF343">
    <property type="entry name" value="FORK-HEAD DOMAIN-CONTAINING PROTEIN"/>
    <property type="match status" value="1"/>
</dbReference>
<reference evidence="6 7" key="1">
    <citation type="journal article" date="2017" name="Nat. Ecol. Evol.">
        <title>Scallop genome provides insights into evolution of bilaterian karyotype and development.</title>
        <authorList>
            <person name="Wang S."/>
            <person name="Zhang J."/>
            <person name="Jiao W."/>
            <person name="Li J."/>
            <person name="Xun X."/>
            <person name="Sun Y."/>
            <person name="Guo X."/>
            <person name="Huan P."/>
            <person name="Dong B."/>
            <person name="Zhang L."/>
            <person name="Hu X."/>
            <person name="Sun X."/>
            <person name="Wang J."/>
            <person name="Zhao C."/>
            <person name="Wang Y."/>
            <person name="Wang D."/>
            <person name="Huang X."/>
            <person name="Wang R."/>
            <person name="Lv J."/>
            <person name="Li Y."/>
            <person name="Zhang Z."/>
            <person name="Liu B."/>
            <person name="Lu W."/>
            <person name="Hui Y."/>
            <person name="Liang J."/>
            <person name="Zhou Z."/>
            <person name="Hou R."/>
            <person name="Li X."/>
            <person name="Liu Y."/>
            <person name="Li H."/>
            <person name="Ning X."/>
            <person name="Lin Y."/>
            <person name="Zhao L."/>
            <person name="Xing Q."/>
            <person name="Dou J."/>
            <person name="Li Y."/>
            <person name="Mao J."/>
            <person name="Guo H."/>
            <person name="Dou H."/>
            <person name="Li T."/>
            <person name="Mu C."/>
            <person name="Jiang W."/>
            <person name="Fu Q."/>
            <person name="Fu X."/>
            <person name="Miao Y."/>
            <person name="Liu J."/>
            <person name="Yu Q."/>
            <person name="Li R."/>
            <person name="Liao H."/>
            <person name="Li X."/>
            <person name="Kong Y."/>
            <person name="Jiang Z."/>
            <person name="Chourrout D."/>
            <person name="Li R."/>
            <person name="Bao Z."/>
        </authorList>
    </citation>
    <scope>NUCLEOTIDE SEQUENCE [LARGE SCALE GENOMIC DNA]</scope>
    <source>
        <strain evidence="6 7">PY_sf001</strain>
    </source>
</reference>
<keyword evidence="2 3" id="KW-0539">Nucleus</keyword>
<dbReference type="GO" id="GO:0000981">
    <property type="term" value="F:DNA-binding transcription factor activity, RNA polymerase II-specific"/>
    <property type="evidence" value="ECO:0007669"/>
    <property type="project" value="TreeGrafter"/>
</dbReference>
<accession>A0A210QMU6</accession>
<feature type="domain" description="Fork-head" evidence="5">
    <location>
        <begin position="78"/>
        <end position="165"/>
    </location>
</feature>
<dbReference type="GO" id="GO:0005634">
    <property type="term" value="C:nucleus"/>
    <property type="evidence" value="ECO:0007669"/>
    <property type="project" value="UniProtKB-SubCell"/>
</dbReference>
<evidence type="ECO:0000256" key="2">
    <source>
        <dbReference type="ARBA" id="ARBA00023242"/>
    </source>
</evidence>
<keyword evidence="7" id="KW-1185">Reference proteome</keyword>
<feature type="compositionally biased region" description="Polar residues" evidence="4">
    <location>
        <begin position="297"/>
        <end position="308"/>
    </location>
</feature>
<feature type="region of interest" description="Disordered" evidence="4">
    <location>
        <begin position="283"/>
        <end position="320"/>
    </location>
</feature>
<sequence>MGKRKRCNENGEEVMTDLPPSKLAFTEVPVLIPNHEHNTMNDQLPASLQQVEADLRKVMDDFVQVYERLDTGDDPTKKPNYSYTELVYLAILRSPNFCLPITEIYKYIRSRFTFFRDSHRTHWKNAVRHSLSKTKCFTKIAVGKRHGVPGLPNRSSFLWCILPNSIVSFARGDYRPSVDKESGMNTLRWGYYKVNAGQFWSQVAVYLEKKFESFRTMVSNSSDPRQIVKFQICSLPDPSTQSDLTVTPEVLEHVADNSRDILPANCHVGYGLETDFMSKFEKATDTGNSSTDDDFSPKSSSMSTSVNDSGHETLESSPEELQGDLFSWRQPKNNLNSSYLSFIPAYQNPGRLSPELPDLGHVSPFELSPLSNHGASPPPSLLTSTQNLLRVSPVPMTSPSYSDSYSSYYSPYQSSHVMYPALHDLAYSYPVNYYPMQGNDPMMSLTPEWLGN</sequence>
<evidence type="ECO:0000256" key="1">
    <source>
        <dbReference type="ARBA" id="ARBA00023125"/>
    </source>
</evidence>
<dbReference type="Gene3D" id="1.10.10.10">
    <property type="entry name" value="Winged helix-like DNA-binding domain superfamily/Winged helix DNA-binding domain"/>
    <property type="match status" value="1"/>
</dbReference>
<dbReference type="InterPro" id="IPR036388">
    <property type="entry name" value="WH-like_DNA-bd_sf"/>
</dbReference>
<gene>
    <name evidence="6" type="ORF">KP79_PYT23490</name>
</gene>
<evidence type="ECO:0000313" key="6">
    <source>
        <dbReference type="EMBL" id="OWF50056.1"/>
    </source>
</evidence>
<organism evidence="6 7">
    <name type="scientific">Mizuhopecten yessoensis</name>
    <name type="common">Japanese scallop</name>
    <name type="synonym">Patinopecten yessoensis</name>
    <dbReference type="NCBI Taxonomy" id="6573"/>
    <lineage>
        <taxon>Eukaryota</taxon>
        <taxon>Metazoa</taxon>
        <taxon>Spiralia</taxon>
        <taxon>Lophotrochozoa</taxon>
        <taxon>Mollusca</taxon>
        <taxon>Bivalvia</taxon>
        <taxon>Autobranchia</taxon>
        <taxon>Pteriomorphia</taxon>
        <taxon>Pectinida</taxon>
        <taxon>Pectinoidea</taxon>
        <taxon>Pectinidae</taxon>
        <taxon>Mizuhopecten</taxon>
    </lineage>
</organism>
<dbReference type="InterPro" id="IPR050211">
    <property type="entry name" value="FOX_domain-containing"/>
</dbReference>
<proteinExistence type="predicted"/>
<evidence type="ECO:0000313" key="7">
    <source>
        <dbReference type="Proteomes" id="UP000242188"/>
    </source>
</evidence>
<keyword evidence="1 3" id="KW-0238">DNA-binding</keyword>
<dbReference type="InterPro" id="IPR030456">
    <property type="entry name" value="TF_fork_head_CS_2"/>
</dbReference>
<dbReference type="SUPFAM" id="SSF46785">
    <property type="entry name" value="Winged helix' DNA-binding domain"/>
    <property type="match status" value="1"/>
</dbReference>
<dbReference type="Pfam" id="PF00250">
    <property type="entry name" value="Forkhead"/>
    <property type="match status" value="1"/>
</dbReference>
<dbReference type="PRINTS" id="PR00053">
    <property type="entry name" value="FORKHEAD"/>
</dbReference>
<dbReference type="STRING" id="6573.A0A210QMU6"/>
<evidence type="ECO:0000259" key="5">
    <source>
        <dbReference type="PROSITE" id="PS50039"/>
    </source>
</evidence>
<protein>
    <submittedName>
        <fullName evidence="6">Forkhead box protein N2</fullName>
    </submittedName>
</protein>
<dbReference type="PROSITE" id="PS50039">
    <property type="entry name" value="FORK_HEAD_3"/>
    <property type="match status" value="1"/>
</dbReference>
<name>A0A210QMU6_MIZYE</name>
<dbReference type="OrthoDB" id="5954824at2759"/>
<feature type="DNA-binding region" description="Fork-head" evidence="3">
    <location>
        <begin position="78"/>
        <end position="165"/>
    </location>
</feature>
<evidence type="ECO:0000256" key="4">
    <source>
        <dbReference type="SAM" id="MobiDB-lite"/>
    </source>
</evidence>
<comment type="caution">
    <text evidence="6">The sequence shown here is derived from an EMBL/GenBank/DDBJ whole genome shotgun (WGS) entry which is preliminary data.</text>
</comment>
<dbReference type="InterPro" id="IPR036390">
    <property type="entry name" value="WH_DNA-bd_sf"/>
</dbReference>
<comment type="subcellular location">
    <subcellularLocation>
        <location evidence="3">Nucleus</location>
    </subcellularLocation>
</comment>
<dbReference type="SMART" id="SM00339">
    <property type="entry name" value="FH"/>
    <property type="match status" value="1"/>
</dbReference>
<evidence type="ECO:0000256" key="3">
    <source>
        <dbReference type="PROSITE-ProRule" id="PRU00089"/>
    </source>
</evidence>
<dbReference type="InterPro" id="IPR001766">
    <property type="entry name" value="Fork_head_dom"/>
</dbReference>
<dbReference type="PROSITE" id="PS00658">
    <property type="entry name" value="FORK_HEAD_2"/>
    <property type="match status" value="1"/>
</dbReference>
<dbReference type="GO" id="GO:0000978">
    <property type="term" value="F:RNA polymerase II cis-regulatory region sequence-specific DNA binding"/>
    <property type="evidence" value="ECO:0007669"/>
    <property type="project" value="TreeGrafter"/>
</dbReference>
<dbReference type="PANTHER" id="PTHR11829">
    <property type="entry name" value="FORKHEAD BOX PROTEIN"/>
    <property type="match status" value="1"/>
</dbReference>
<dbReference type="AlphaFoldDB" id="A0A210QMU6"/>